<protein>
    <submittedName>
        <fullName evidence="6">Sulfatase-like hydrolase/transferase</fullName>
    </submittedName>
</protein>
<evidence type="ECO:0000256" key="3">
    <source>
        <dbReference type="ARBA" id="ARBA00022801"/>
    </source>
</evidence>
<reference evidence="6 7" key="1">
    <citation type="submission" date="2019-09" db="EMBL/GenBank/DDBJ databases">
        <title>Parvibaculum sedimenti sp. nov., isolated from sediment.</title>
        <authorList>
            <person name="Wang Y."/>
        </authorList>
    </citation>
    <scope>NUCLEOTIDE SEQUENCE [LARGE SCALE GENOMIC DNA]</scope>
    <source>
        <strain evidence="6 7">HXT-9</strain>
    </source>
</reference>
<gene>
    <name evidence="6" type="ORF">F2P47_12095</name>
</gene>
<dbReference type="InterPro" id="IPR000917">
    <property type="entry name" value="Sulfatase_N"/>
</dbReference>
<keyword evidence="3 6" id="KW-0378">Hydrolase</keyword>
<evidence type="ECO:0000256" key="4">
    <source>
        <dbReference type="ARBA" id="ARBA00022837"/>
    </source>
</evidence>
<comment type="similarity">
    <text evidence="1">Belongs to the sulfatase family.</text>
</comment>
<keyword evidence="6" id="KW-0808">Transferase</keyword>
<dbReference type="PANTHER" id="PTHR42693">
    <property type="entry name" value="ARYLSULFATASE FAMILY MEMBER"/>
    <property type="match status" value="1"/>
</dbReference>
<sequence>MKILKWGGAVLGLLAIVSVGGVVYVKQHPLAVVKLINNWRDPVGPNHPVVWQQGPETPPAGKRPPNIVLILADDLGYNDITLNGGGVAGGVVPTPNINSIAADGVDLTQGYAGNATCAPSRAAIMTGRYATRFGFEFTPTHPVFEKMIGEFQYGSRKGIYFPEREKDNIPVADMGIPRGEVTIGKLLQAQGYHTLMFGKWHLGEKPEMRPQAQGFDESLGFLFGASLYAPDGAPGIQQNKQDWDPIDKFLWAALPFAVSKDGGPRFTPDKYMTDYLGEQAVDAIKANRNRPFFMYLAFNAPHTPLQATQEDYDALPMIKDHEMRVYAAMIRALDRNVGRVLQALKDQGLDDNTLVIFTSDNGGAHYIGLPDINKPYRGWKATFFEGGIHVPYFMKWPAALPKAAKYGLPVAHVDIFATAAGAAGAAMPTDRVMDGVNLLPFLEGKQPGRPHETLFWRSGDYKVLLAGDWKLQVSERPKKNWLFNLKDDPTERKNLADADAAKVTELLGVLQGIDGQQHKPIWPALAEAPVAIDHPAHSPDSPDDEYIYWAN</sequence>
<dbReference type="RefSeq" id="WP_152216627.1">
    <property type="nucleotide sequence ID" value="NZ_JBAQYD010000013.1"/>
</dbReference>
<evidence type="ECO:0000256" key="1">
    <source>
        <dbReference type="ARBA" id="ARBA00008779"/>
    </source>
</evidence>
<dbReference type="InterPro" id="IPR017850">
    <property type="entry name" value="Alkaline_phosphatase_core_sf"/>
</dbReference>
<accession>A0A6N6VKH8</accession>
<evidence type="ECO:0000259" key="5">
    <source>
        <dbReference type="Pfam" id="PF00884"/>
    </source>
</evidence>
<evidence type="ECO:0000313" key="6">
    <source>
        <dbReference type="EMBL" id="KAB7739455.1"/>
    </source>
</evidence>
<dbReference type="Gene3D" id="3.40.720.10">
    <property type="entry name" value="Alkaline Phosphatase, subunit A"/>
    <property type="match status" value="1"/>
</dbReference>
<dbReference type="PANTHER" id="PTHR42693:SF53">
    <property type="entry name" value="ENDO-4-O-SULFATASE"/>
    <property type="match status" value="1"/>
</dbReference>
<dbReference type="GO" id="GO:0046872">
    <property type="term" value="F:metal ion binding"/>
    <property type="evidence" value="ECO:0007669"/>
    <property type="project" value="UniProtKB-KW"/>
</dbReference>
<keyword evidence="4" id="KW-0106">Calcium</keyword>
<dbReference type="InterPro" id="IPR050738">
    <property type="entry name" value="Sulfatase"/>
</dbReference>
<dbReference type="GO" id="GO:0016740">
    <property type="term" value="F:transferase activity"/>
    <property type="evidence" value="ECO:0007669"/>
    <property type="project" value="UniProtKB-KW"/>
</dbReference>
<dbReference type="Gene3D" id="3.30.1120.10">
    <property type="match status" value="1"/>
</dbReference>
<dbReference type="PROSITE" id="PS00523">
    <property type="entry name" value="SULFATASE_1"/>
    <property type="match status" value="1"/>
</dbReference>
<dbReference type="EMBL" id="WESC01000010">
    <property type="protein sequence ID" value="KAB7739455.1"/>
    <property type="molecule type" value="Genomic_DNA"/>
</dbReference>
<keyword evidence="2" id="KW-0479">Metal-binding</keyword>
<comment type="caution">
    <text evidence="6">The sequence shown here is derived from an EMBL/GenBank/DDBJ whole genome shotgun (WGS) entry which is preliminary data.</text>
</comment>
<evidence type="ECO:0000256" key="2">
    <source>
        <dbReference type="ARBA" id="ARBA00022723"/>
    </source>
</evidence>
<dbReference type="Pfam" id="PF00884">
    <property type="entry name" value="Sulfatase"/>
    <property type="match status" value="1"/>
</dbReference>
<dbReference type="GO" id="GO:0004065">
    <property type="term" value="F:arylsulfatase activity"/>
    <property type="evidence" value="ECO:0007669"/>
    <property type="project" value="TreeGrafter"/>
</dbReference>
<dbReference type="InterPro" id="IPR024607">
    <property type="entry name" value="Sulfatase_CS"/>
</dbReference>
<dbReference type="SUPFAM" id="SSF53649">
    <property type="entry name" value="Alkaline phosphatase-like"/>
    <property type="match status" value="1"/>
</dbReference>
<dbReference type="AlphaFoldDB" id="A0A6N6VKH8"/>
<evidence type="ECO:0000313" key="7">
    <source>
        <dbReference type="Proteomes" id="UP000468901"/>
    </source>
</evidence>
<dbReference type="Proteomes" id="UP000468901">
    <property type="component" value="Unassembled WGS sequence"/>
</dbReference>
<name>A0A6N6VKH8_9HYPH</name>
<organism evidence="6 7">
    <name type="scientific">Parvibaculum sedimenti</name>
    <dbReference type="NCBI Taxonomy" id="2608632"/>
    <lineage>
        <taxon>Bacteria</taxon>
        <taxon>Pseudomonadati</taxon>
        <taxon>Pseudomonadota</taxon>
        <taxon>Alphaproteobacteria</taxon>
        <taxon>Hyphomicrobiales</taxon>
        <taxon>Parvibaculaceae</taxon>
        <taxon>Parvibaculum</taxon>
    </lineage>
</organism>
<feature type="domain" description="Sulfatase N-terminal" evidence="5">
    <location>
        <begin position="65"/>
        <end position="425"/>
    </location>
</feature>
<keyword evidence="7" id="KW-1185">Reference proteome</keyword>
<proteinExistence type="inferred from homology"/>